<organism evidence="1 2">
    <name type="scientific">Araneus ventricosus</name>
    <name type="common">Orbweaver spider</name>
    <name type="synonym">Epeira ventricosa</name>
    <dbReference type="NCBI Taxonomy" id="182803"/>
    <lineage>
        <taxon>Eukaryota</taxon>
        <taxon>Metazoa</taxon>
        <taxon>Ecdysozoa</taxon>
        <taxon>Arthropoda</taxon>
        <taxon>Chelicerata</taxon>
        <taxon>Arachnida</taxon>
        <taxon>Araneae</taxon>
        <taxon>Araneomorphae</taxon>
        <taxon>Entelegynae</taxon>
        <taxon>Araneoidea</taxon>
        <taxon>Araneidae</taxon>
        <taxon>Araneus</taxon>
    </lineage>
</organism>
<reference evidence="1 2" key="1">
    <citation type="journal article" date="2019" name="Sci. Rep.">
        <title>Orb-weaving spider Araneus ventricosus genome elucidates the spidroin gene catalogue.</title>
        <authorList>
            <person name="Kono N."/>
            <person name="Nakamura H."/>
            <person name="Ohtoshi R."/>
            <person name="Moran D.A.P."/>
            <person name="Shinohara A."/>
            <person name="Yoshida Y."/>
            <person name="Fujiwara M."/>
            <person name="Mori M."/>
            <person name="Tomita M."/>
            <person name="Arakawa K."/>
        </authorList>
    </citation>
    <scope>NUCLEOTIDE SEQUENCE [LARGE SCALE GENOMIC DNA]</scope>
</reference>
<sequence length="110" mass="12436">MYLLVARIWGLDQKMEDGKYGPRKPVEPPYLVYCLSACCLGVIRRVRAAIVKWMNSCLDINKTLELLIEDPITITYPPPCRCLGHPPPMETSATSDTLHSTEVLPMNFVE</sequence>
<proteinExistence type="predicted"/>
<dbReference type="AlphaFoldDB" id="A0A4Y2E2S5"/>
<dbReference type="Proteomes" id="UP000499080">
    <property type="component" value="Unassembled WGS sequence"/>
</dbReference>
<protein>
    <submittedName>
        <fullName evidence="1">Uncharacterized protein</fullName>
    </submittedName>
</protein>
<dbReference type="EMBL" id="BGPR01000483">
    <property type="protein sequence ID" value="GBM22609.1"/>
    <property type="molecule type" value="Genomic_DNA"/>
</dbReference>
<evidence type="ECO:0000313" key="1">
    <source>
        <dbReference type="EMBL" id="GBM22609.1"/>
    </source>
</evidence>
<keyword evidence="2" id="KW-1185">Reference proteome</keyword>
<name>A0A4Y2E2S5_ARAVE</name>
<accession>A0A4Y2E2S5</accession>
<evidence type="ECO:0000313" key="2">
    <source>
        <dbReference type="Proteomes" id="UP000499080"/>
    </source>
</evidence>
<gene>
    <name evidence="1" type="ORF">AVEN_264295_1</name>
</gene>
<comment type="caution">
    <text evidence="1">The sequence shown here is derived from an EMBL/GenBank/DDBJ whole genome shotgun (WGS) entry which is preliminary data.</text>
</comment>